<evidence type="ECO:0000256" key="1">
    <source>
        <dbReference type="ARBA" id="ARBA00022714"/>
    </source>
</evidence>
<name>A0A5C9A9I0_9GAMM</name>
<dbReference type="SUPFAM" id="SSF54292">
    <property type="entry name" value="2Fe-2S ferredoxin-like"/>
    <property type="match status" value="1"/>
</dbReference>
<protein>
    <submittedName>
        <fullName evidence="7">(2Fe-2S)-binding protein</fullName>
    </submittedName>
</protein>
<keyword evidence="3" id="KW-0560">Oxidoreductase</keyword>
<dbReference type="PANTHER" id="PTHR44379:SF5">
    <property type="entry name" value="OXIDOREDUCTASE WITH IRON-SULFUR SUBUNIT"/>
    <property type="match status" value="1"/>
</dbReference>
<dbReference type="InterPro" id="IPR051452">
    <property type="entry name" value="Diverse_Oxidoreductases"/>
</dbReference>
<dbReference type="Pfam" id="PF01799">
    <property type="entry name" value="Fer2_2"/>
    <property type="match status" value="1"/>
</dbReference>
<dbReference type="EMBL" id="VRZA01000001">
    <property type="protein sequence ID" value="TXS96742.1"/>
    <property type="molecule type" value="Genomic_DNA"/>
</dbReference>
<dbReference type="PROSITE" id="PS51085">
    <property type="entry name" value="2FE2S_FER_2"/>
    <property type="match status" value="1"/>
</dbReference>
<sequence length="165" mass="17569">MSALIQLRIDGELHELEVLPNATLLDVLRDEVGKKGTHMGCRTGHCGACTVMIDGKVAKSCITLAASLPRATITTIEGLQQDGEMGPIQQAFWDEAGLQCGYCAPGILLSTAELLADNHQPSAAEVDQALAGNLCRCTGYQSIKRAVHSACVRMYPDQETGIEEG</sequence>
<dbReference type="InterPro" id="IPR002888">
    <property type="entry name" value="2Fe-2S-bd"/>
</dbReference>
<evidence type="ECO:0000313" key="8">
    <source>
        <dbReference type="Proteomes" id="UP000321039"/>
    </source>
</evidence>
<dbReference type="GO" id="GO:0046872">
    <property type="term" value="F:metal ion binding"/>
    <property type="evidence" value="ECO:0007669"/>
    <property type="project" value="UniProtKB-KW"/>
</dbReference>
<comment type="caution">
    <text evidence="7">The sequence shown here is derived from an EMBL/GenBank/DDBJ whole genome shotgun (WGS) entry which is preliminary data.</text>
</comment>
<dbReference type="Proteomes" id="UP000321039">
    <property type="component" value="Unassembled WGS sequence"/>
</dbReference>
<keyword evidence="8" id="KW-1185">Reference proteome</keyword>
<dbReference type="CDD" id="cd00207">
    <property type="entry name" value="fer2"/>
    <property type="match status" value="1"/>
</dbReference>
<dbReference type="InterPro" id="IPR001041">
    <property type="entry name" value="2Fe-2S_ferredoxin-type"/>
</dbReference>
<dbReference type="RefSeq" id="WP_148067007.1">
    <property type="nucleotide sequence ID" value="NZ_VRZA01000001.1"/>
</dbReference>
<dbReference type="InterPro" id="IPR036884">
    <property type="entry name" value="2Fe-2S-bd_dom_sf"/>
</dbReference>
<reference evidence="7 8" key="1">
    <citation type="submission" date="2019-08" db="EMBL/GenBank/DDBJ databases">
        <title>Parahaliea maris sp. nov., isolated from the surface seawater.</title>
        <authorList>
            <person name="Liu Y."/>
        </authorList>
    </citation>
    <scope>NUCLEOTIDE SEQUENCE [LARGE SCALE GENOMIC DNA]</scope>
    <source>
        <strain evidence="7 8">HSLHS9</strain>
    </source>
</reference>
<dbReference type="GO" id="GO:0051537">
    <property type="term" value="F:2 iron, 2 sulfur cluster binding"/>
    <property type="evidence" value="ECO:0007669"/>
    <property type="project" value="UniProtKB-KW"/>
</dbReference>
<keyword evidence="2" id="KW-0479">Metal-binding</keyword>
<evidence type="ECO:0000259" key="6">
    <source>
        <dbReference type="PROSITE" id="PS51085"/>
    </source>
</evidence>
<evidence type="ECO:0000256" key="3">
    <source>
        <dbReference type="ARBA" id="ARBA00023002"/>
    </source>
</evidence>
<evidence type="ECO:0000256" key="5">
    <source>
        <dbReference type="ARBA" id="ARBA00023014"/>
    </source>
</evidence>
<proteinExistence type="predicted"/>
<evidence type="ECO:0000256" key="2">
    <source>
        <dbReference type="ARBA" id="ARBA00022723"/>
    </source>
</evidence>
<dbReference type="InterPro" id="IPR006058">
    <property type="entry name" value="2Fe2S_fd_BS"/>
</dbReference>
<dbReference type="Gene3D" id="1.10.150.120">
    <property type="entry name" value="[2Fe-2S]-binding domain"/>
    <property type="match status" value="1"/>
</dbReference>
<organism evidence="7 8">
    <name type="scientific">Parahaliea maris</name>
    <dbReference type="NCBI Taxonomy" id="2716870"/>
    <lineage>
        <taxon>Bacteria</taxon>
        <taxon>Pseudomonadati</taxon>
        <taxon>Pseudomonadota</taxon>
        <taxon>Gammaproteobacteria</taxon>
        <taxon>Cellvibrionales</taxon>
        <taxon>Halieaceae</taxon>
        <taxon>Parahaliea</taxon>
    </lineage>
</organism>
<feature type="domain" description="2Fe-2S ferredoxin-type" evidence="6">
    <location>
        <begin position="3"/>
        <end position="79"/>
    </location>
</feature>
<keyword evidence="4" id="KW-0408">Iron</keyword>
<dbReference type="InterPro" id="IPR012675">
    <property type="entry name" value="Beta-grasp_dom_sf"/>
</dbReference>
<dbReference type="InterPro" id="IPR036010">
    <property type="entry name" value="2Fe-2S_ferredoxin-like_sf"/>
</dbReference>
<keyword evidence="1" id="KW-0001">2Fe-2S</keyword>
<dbReference type="Gene3D" id="3.10.20.30">
    <property type="match status" value="1"/>
</dbReference>
<dbReference type="PANTHER" id="PTHR44379">
    <property type="entry name" value="OXIDOREDUCTASE WITH IRON-SULFUR SUBUNIT"/>
    <property type="match status" value="1"/>
</dbReference>
<dbReference type="GO" id="GO:0016491">
    <property type="term" value="F:oxidoreductase activity"/>
    <property type="evidence" value="ECO:0007669"/>
    <property type="project" value="UniProtKB-KW"/>
</dbReference>
<evidence type="ECO:0000313" key="7">
    <source>
        <dbReference type="EMBL" id="TXS96742.1"/>
    </source>
</evidence>
<gene>
    <name evidence="7" type="ORF">FV139_00170</name>
</gene>
<dbReference type="SUPFAM" id="SSF47741">
    <property type="entry name" value="CO dehydrogenase ISP C-domain like"/>
    <property type="match status" value="1"/>
</dbReference>
<dbReference type="Pfam" id="PF00111">
    <property type="entry name" value="Fer2"/>
    <property type="match status" value="1"/>
</dbReference>
<evidence type="ECO:0000256" key="4">
    <source>
        <dbReference type="ARBA" id="ARBA00023004"/>
    </source>
</evidence>
<keyword evidence="5" id="KW-0411">Iron-sulfur</keyword>
<accession>A0A5C9A9I0</accession>
<dbReference type="PROSITE" id="PS00197">
    <property type="entry name" value="2FE2S_FER_1"/>
    <property type="match status" value="1"/>
</dbReference>
<dbReference type="AlphaFoldDB" id="A0A5C9A9I0"/>